<reference evidence="2 3" key="1">
    <citation type="submission" date="2011-09" db="EMBL/GenBank/DDBJ databases">
        <authorList>
            <person name="Pope W.H."/>
            <person name="Pedulla M.L."/>
            <person name="Ford M.E."/>
            <person name="Peebles C.L."/>
            <person name="Hatfull G.H."/>
            <person name="Hendrix R.W."/>
        </authorList>
    </citation>
    <scope>NUCLEOTIDE SEQUENCE [LARGE SCALE GENOMIC DNA]</scope>
    <source>
        <strain evidence="2">G</strain>
    </source>
</reference>
<sequence length="117" mass="14010">MESKMKELIERLEKLEEYCEQNSHLTFYSLYNKIMNQVRELNDFAMLHELPLKIDAHDLVNKHIRKYGAKNEVIDEGEDTSVKVEVEIDESYQENKDSYEDYEDESSYEEEETSSSW</sequence>
<protein>
    <submittedName>
        <fullName evidence="2">Gp204</fullName>
    </submittedName>
</protein>
<accession>G3MBS0</accession>
<dbReference type="Proteomes" id="UP000009273">
    <property type="component" value="Segment"/>
</dbReference>
<dbReference type="KEGG" id="vg:18563419"/>
<organism evidence="2 3">
    <name type="scientific">Bacillus phage G</name>
    <dbReference type="NCBI Taxonomy" id="2884420"/>
    <lineage>
        <taxon>Viruses</taxon>
        <taxon>Duplodnaviria</taxon>
        <taxon>Heunggongvirae</taxon>
        <taxon>Uroviricota</taxon>
        <taxon>Caudoviricetes</taxon>
        <taxon>Donellivirus</taxon>
        <taxon>Donellivirus gee</taxon>
    </lineage>
</organism>
<proteinExistence type="predicted"/>
<dbReference type="GeneID" id="18563419"/>
<name>G3MBS0_9CAUD</name>
<dbReference type="RefSeq" id="YP_009015507.1">
    <property type="nucleotide sequence ID" value="NC_023719.1"/>
</dbReference>
<evidence type="ECO:0000313" key="3">
    <source>
        <dbReference type="Proteomes" id="UP000009273"/>
    </source>
</evidence>
<dbReference type="EMBL" id="JN638751">
    <property type="protein sequence ID" value="AEO93463.1"/>
    <property type="molecule type" value="Genomic_DNA"/>
</dbReference>
<feature type="compositionally biased region" description="Acidic residues" evidence="1">
    <location>
        <begin position="100"/>
        <end position="117"/>
    </location>
</feature>
<evidence type="ECO:0000256" key="1">
    <source>
        <dbReference type="SAM" id="MobiDB-lite"/>
    </source>
</evidence>
<keyword evidence="3" id="KW-1185">Reference proteome</keyword>
<evidence type="ECO:0000313" key="2">
    <source>
        <dbReference type="EMBL" id="AEO93463.1"/>
    </source>
</evidence>
<gene>
    <name evidence="2" type="primary">204</name>
    <name evidence="2" type="ORF">G_204</name>
</gene>
<feature type="region of interest" description="Disordered" evidence="1">
    <location>
        <begin position="76"/>
        <end position="117"/>
    </location>
</feature>